<dbReference type="Proteomes" id="UP000183567">
    <property type="component" value="Unassembled WGS sequence"/>
</dbReference>
<organism evidence="2 3">
    <name type="scientific">Rhizopogon vesiculosus</name>
    <dbReference type="NCBI Taxonomy" id="180088"/>
    <lineage>
        <taxon>Eukaryota</taxon>
        <taxon>Fungi</taxon>
        <taxon>Dikarya</taxon>
        <taxon>Basidiomycota</taxon>
        <taxon>Agaricomycotina</taxon>
        <taxon>Agaricomycetes</taxon>
        <taxon>Agaricomycetidae</taxon>
        <taxon>Boletales</taxon>
        <taxon>Suillineae</taxon>
        <taxon>Rhizopogonaceae</taxon>
        <taxon>Rhizopogon</taxon>
    </lineage>
</organism>
<dbReference type="EMBL" id="LVVM01005477">
    <property type="protein sequence ID" value="OJA10440.1"/>
    <property type="molecule type" value="Genomic_DNA"/>
</dbReference>
<accession>A0A1J8QAW1</accession>
<reference evidence="2 3" key="1">
    <citation type="submission" date="2016-03" db="EMBL/GenBank/DDBJ databases">
        <title>Comparative genomics of the ectomycorrhizal sister species Rhizopogon vinicolor and Rhizopogon vesiculosus (Basidiomycota: Boletales) reveals a divergence of the mating type B locus.</title>
        <authorList>
            <person name="Mujic A.B."/>
            <person name="Kuo A."/>
            <person name="Tritt A."/>
            <person name="Lipzen A."/>
            <person name="Chen C."/>
            <person name="Johnson J."/>
            <person name="Sharma A."/>
            <person name="Barry K."/>
            <person name="Grigoriev I.V."/>
            <person name="Spatafora J.W."/>
        </authorList>
    </citation>
    <scope>NUCLEOTIDE SEQUENCE [LARGE SCALE GENOMIC DNA]</scope>
    <source>
        <strain evidence="2 3">AM-OR11-056</strain>
    </source>
</reference>
<evidence type="ECO:0000256" key="1">
    <source>
        <dbReference type="SAM" id="MobiDB-lite"/>
    </source>
</evidence>
<keyword evidence="3" id="KW-1185">Reference proteome</keyword>
<gene>
    <name evidence="2" type="ORF">AZE42_06188</name>
</gene>
<name>A0A1J8QAW1_9AGAM</name>
<feature type="region of interest" description="Disordered" evidence="1">
    <location>
        <begin position="193"/>
        <end position="220"/>
    </location>
</feature>
<evidence type="ECO:0000313" key="2">
    <source>
        <dbReference type="EMBL" id="OJA10440.1"/>
    </source>
</evidence>
<proteinExistence type="predicted"/>
<protein>
    <submittedName>
        <fullName evidence="2">Uncharacterized protein</fullName>
    </submittedName>
</protein>
<sequence length="259" mass="29455">MSESEDLPKNFDELMVIPSSPIAFLSNSFGISTMQETQLSGRIMRRHSELVRSERQEQINLFTGHPHRRYYGYAVSLDWLIESMEKHWPVALPAPDARNYRIIARRRAFEFIGQRTGINLDWQICFNPKGDSVPPEWFASMYGEIDDPKDMEIVTVITVCSDEDCDFERRPSQDRVDSMTNLIRRVPHWWTSSGTKTTRGKRWHASAAGMKSPSSSIMPAPSASVVKTSAMTTSTSAAKHATATMMNLRLQKLLVPGWQ</sequence>
<comment type="caution">
    <text evidence="2">The sequence shown here is derived from an EMBL/GenBank/DDBJ whole genome shotgun (WGS) entry which is preliminary data.</text>
</comment>
<dbReference type="AlphaFoldDB" id="A0A1J8QAW1"/>
<evidence type="ECO:0000313" key="3">
    <source>
        <dbReference type="Proteomes" id="UP000183567"/>
    </source>
</evidence>
<dbReference type="OrthoDB" id="2681843at2759"/>